<comment type="caution">
    <text evidence="2">The sequence shown here is derived from an EMBL/GenBank/DDBJ whole genome shotgun (WGS) entry which is preliminary data.</text>
</comment>
<protein>
    <submittedName>
        <fullName evidence="2">Uncharacterized protein</fullName>
    </submittedName>
</protein>
<feature type="transmembrane region" description="Helical" evidence="1">
    <location>
        <begin position="72"/>
        <end position="92"/>
    </location>
</feature>
<dbReference type="RefSeq" id="WP_004994935.1">
    <property type="nucleotide sequence ID" value="NZ_JALQCT010000003.1"/>
</dbReference>
<sequence length="192" mass="22516">MYEIKKITFNKIILNALITILFLFSSVACFEPKYFSIKGIRISDILLGILLLLFNYYFVFFNFKKNSGLKKFFFLIETFFLLIISSSLFLSFLITNPFIKKMLALSNIISYILMIHCFISLNLFGWKNDKIGIWRLNGYLVTFGLSCFLLGKNIDFSHIILRILSIFFAILFLFYLSIVIKQISNRNKIIVQ</sequence>
<evidence type="ECO:0000313" key="2">
    <source>
        <dbReference type="EMBL" id="MDO8054344.1"/>
    </source>
</evidence>
<feature type="transmembrane region" description="Helical" evidence="1">
    <location>
        <begin position="104"/>
        <end position="124"/>
    </location>
</feature>
<evidence type="ECO:0000313" key="3">
    <source>
        <dbReference type="Proteomes" id="UP001170651"/>
    </source>
</evidence>
<keyword evidence="1" id="KW-0812">Transmembrane</keyword>
<evidence type="ECO:0000256" key="1">
    <source>
        <dbReference type="SAM" id="Phobius"/>
    </source>
</evidence>
<keyword evidence="1" id="KW-1133">Transmembrane helix</keyword>
<keyword evidence="3" id="KW-1185">Reference proteome</keyword>
<gene>
    <name evidence="2" type="ORF">OC696_00445</name>
</gene>
<name>A0A9K3SUJ2_9MOLU</name>
<dbReference type="EMBL" id="JAOSIW010000002">
    <property type="protein sequence ID" value="MDO8054344.1"/>
    <property type="molecule type" value="Genomic_DNA"/>
</dbReference>
<feature type="transmembrane region" description="Helical" evidence="1">
    <location>
        <begin position="136"/>
        <end position="154"/>
    </location>
</feature>
<organism evidence="2 3">
    <name type="scientific">Candidatus Phytoplasma australasiaticum subsp. australasiaticum</name>
    <dbReference type="NCBI Taxonomy" id="2832407"/>
    <lineage>
        <taxon>Bacteria</taxon>
        <taxon>Bacillati</taxon>
        <taxon>Mycoplasmatota</taxon>
        <taxon>Mollicutes</taxon>
        <taxon>Acholeplasmatales</taxon>
        <taxon>Acholeplasmataceae</taxon>
        <taxon>Candidatus Phytoplasma</taxon>
        <taxon>16SrII (Peanut WB group)</taxon>
        <taxon>Candidatus Phytoplasma australasiaticum</taxon>
    </lineage>
</organism>
<accession>A0A9K3SUJ2</accession>
<dbReference type="PROSITE" id="PS51257">
    <property type="entry name" value="PROKAR_LIPOPROTEIN"/>
    <property type="match status" value="1"/>
</dbReference>
<proteinExistence type="predicted"/>
<dbReference type="Proteomes" id="UP001170651">
    <property type="component" value="Unassembled WGS sequence"/>
</dbReference>
<feature type="transmembrane region" description="Helical" evidence="1">
    <location>
        <begin position="42"/>
        <end position="60"/>
    </location>
</feature>
<reference evidence="2 3" key="1">
    <citation type="journal article" date="2023" name="Int. J. Syst. Evol. Microbiol.">
        <title>The observation of taxonomic boundaries for the 16SrII and 16SrXXV phytoplasmas using genome-based delimitation.</title>
        <authorList>
            <person name="Rodrigues Jardim B."/>
            <person name="Tran-Nguyen L.T.T."/>
            <person name="Gambley C."/>
            <person name="Al-Sadi A.M."/>
            <person name="Al-Subhi A.M."/>
            <person name="Foissac X."/>
            <person name="Salar P."/>
            <person name="Cai H."/>
            <person name="Yang J.Y."/>
            <person name="Davis R."/>
            <person name="Jones L."/>
            <person name="Rodoni B."/>
            <person name="Constable F.E."/>
        </authorList>
    </citation>
    <scope>NUCLEOTIDE SEQUENCE [LARGE SCALE GENOMIC DNA]</scope>
    <source>
        <strain evidence="2">BAWM-OMN-P26</strain>
    </source>
</reference>
<dbReference type="GeneID" id="93018362"/>
<feature type="transmembrane region" description="Helical" evidence="1">
    <location>
        <begin position="12"/>
        <end position="30"/>
    </location>
</feature>
<dbReference type="AlphaFoldDB" id="A0A9K3SUJ2"/>
<keyword evidence="1" id="KW-0472">Membrane</keyword>
<feature type="transmembrane region" description="Helical" evidence="1">
    <location>
        <begin position="160"/>
        <end position="180"/>
    </location>
</feature>